<keyword evidence="1 2" id="KW-0694">RNA-binding</keyword>
<feature type="region of interest" description="Disordered" evidence="3">
    <location>
        <begin position="1"/>
        <end position="49"/>
    </location>
</feature>
<organism evidence="5">
    <name type="scientific">Oppiella nova</name>
    <dbReference type="NCBI Taxonomy" id="334625"/>
    <lineage>
        <taxon>Eukaryota</taxon>
        <taxon>Metazoa</taxon>
        <taxon>Ecdysozoa</taxon>
        <taxon>Arthropoda</taxon>
        <taxon>Chelicerata</taxon>
        <taxon>Arachnida</taxon>
        <taxon>Acari</taxon>
        <taxon>Acariformes</taxon>
        <taxon>Sarcoptiformes</taxon>
        <taxon>Oribatida</taxon>
        <taxon>Brachypylina</taxon>
        <taxon>Oppioidea</taxon>
        <taxon>Oppiidae</taxon>
        <taxon>Oppiella</taxon>
    </lineage>
</organism>
<dbReference type="Gene3D" id="3.30.70.330">
    <property type="match status" value="1"/>
</dbReference>
<feature type="non-terminal residue" evidence="5">
    <location>
        <position position="1"/>
    </location>
</feature>
<feature type="compositionally biased region" description="Basic and acidic residues" evidence="3">
    <location>
        <begin position="21"/>
        <end position="31"/>
    </location>
</feature>
<dbReference type="SUPFAM" id="SSF54928">
    <property type="entry name" value="RNA-binding domain, RBD"/>
    <property type="match status" value="1"/>
</dbReference>
<dbReference type="InterPro" id="IPR035979">
    <property type="entry name" value="RBD_domain_sf"/>
</dbReference>
<dbReference type="PROSITE" id="PS50102">
    <property type="entry name" value="RRM"/>
    <property type="match status" value="1"/>
</dbReference>
<dbReference type="EMBL" id="CAJPVJ010027751">
    <property type="protein sequence ID" value="CAG2179565.1"/>
    <property type="molecule type" value="Genomic_DNA"/>
</dbReference>
<evidence type="ECO:0000256" key="2">
    <source>
        <dbReference type="PROSITE-ProRule" id="PRU00176"/>
    </source>
</evidence>
<dbReference type="AlphaFoldDB" id="A0A7R9MNR7"/>
<feature type="domain" description="RRM" evidence="4">
    <location>
        <begin position="52"/>
        <end position="130"/>
    </location>
</feature>
<accession>A0A7R9MNR7</accession>
<keyword evidence="6" id="KW-1185">Reference proteome</keyword>
<sequence>MSSSPSSRRNRSSDVSNRRHRTDDSDHHYEEKDDGSEFNTRGHGPPKIEGMVSLKVDNITQRTGVNLLKKVFSKFGDLGDIYVPRYPDTFASRGFAFVRYYRKRDAEEAMRAMNGERLDGRILSIQMARYARPNSKPDKHVSSKRTHHYSSDLRRNGDSGSRSSYRRSGYSDRFSRRRRSRSRSPSRSRDKRKSERHGRSRSGSKERSKKRSSRSRYRSKSKSRSRSRSRSKSRSRSRSHSTSSSKSNEDVKT</sequence>
<evidence type="ECO:0000256" key="1">
    <source>
        <dbReference type="ARBA" id="ARBA00022884"/>
    </source>
</evidence>
<dbReference type="InterPro" id="IPR050441">
    <property type="entry name" value="RBM"/>
</dbReference>
<reference evidence="5" key="1">
    <citation type="submission" date="2020-11" db="EMBL/GenBank/DDBJ databases">
        <authorList>
            <person name="Tran Van P."/>
        </authorList>
    </citation>
    <scope>NUCLEOTIDE SEQUENCE</scope>
</reference>
<dbReference type="InterPro" id="IPR000504">
    <property type="entry name" value="RRM_dom"/>
</dbReference>
<dbReference type="EMBL" id="OC942576">
    <property type="protein sequence ID" value="CAD7662429.1"/>
    <property type="molecule type" value="Genomic_DNA"/>
</dbReference>
<dbReference type="SMART" id="SM00360">
    <property type="entry name" value="RRM"/>
    <property type="match status" value="1"/>
</dbReference>
<protein>
    <recommendedName>
        <fullName evidence="4">RRM domain-containing protein</fullName>
    </recommendedName>
</protein>
<dbReference type="Pfam" id="PF00076">
    <property type="entry name" value="RRM_1"/>
    <property type="match status" value="1"/>
</dbReference>
<evidence type="ECO:0000313" key="6">
    <source>
        <dbReference type="Proteomes" id="UP000728032"/>
    </source>
</evidence>
<dbReference type="GO" id="GO:0003723">
    <property type="term" value="F:RNA binding"/>
    <property type="evidence" value="ECO:0007669"/>
    <property type="project" value="UniProtKB-UniRule"/>
</dbReference>
<feature type="compositionally biased region" description="Basic residues" evidence="3">
    <location>
        <begin position="175"/>
        <end position="239"/>
    </location>
</feature>
<evidence type="ECO:0000256" key="3">
    <source>
        <dbReference type="SAM" id="MobiDB-lite"/>
    </source>
</evidence>
<feature type="compositionally biased region" description="Low complexity" evidence="3">
    <location>
        <begin position="158"/>
        <end position="168"/>
    </location>
</feature>
<evidence type="ECO:0000259" key="4">
    <source>
        <dbReference type="PROSITE" id="PS50102"/>
    </source>
</evidence>
<dbReference type="InterPro" id="IPR012677">
    <property type="entry name" value="Nucleotide-bd_a/b_plait_sf"/>
</dbReference>
<evidence type="ECO:0000313" key="5">
    <source>
        <dbReference type="EMBL" id="CAD7662429.1"/>
    </source>
</evidence>
<dbReference type="PANTHER" id="PTHR48034">
    <property type="entry name" value="TRANSFORMER-2 SEX-DETERMINING PROTEIN-RELATED"/>
    <property type="match status" value="1"/>
</dbReference>
<dbReference type="OrthoDB" id="8093034at2759"/>
<name>A0A7R9MNR7_9ACAR</name>
<gene>
    <name evidence="5" type="ORF">ONB1V03_LOCUS18989</name>
</gene>
<proteinExistence type="predicted"/>
<dbReference type="Proteomes" id="UP000728032">
    <property type="component" value="Unassembled WGS sequence"/>
</dbReference>
<feature type="region of interest" description="Disordered" evidence="3">
    <location>
        <begin position="131"/>
        <end position="253"/>
    </location>
</feature>